<dbReference type="PROSITE" id="PS51832">
    <property type="entry name" value="HD_GYP"/>
    <property type="match status" value="1"/>
</dbReference>
<dbReference type="Pfam" id="PF11871">
    <property type="entry name" value="DUF3391"/>
    <property type="match status" value="1"/>
</dbReference>
<comment type="caution">
    <text evidence="2">The sequence shown here is derived from an EMBL/GenBank/DDBJ whole genome shotgun (WGS) entry which is preliminary data.</text>
</comment>
<dbReference type="CDD" id="cd00077">
    <property type="entry name" value="HDc"/>
    <property type="match status" value="1"/>
</dbReference>
<keyword evidence="3" id="KW-1185">Reference proteome</keyword>
<name>A0A545T2M3_9GAMM</name>
<evidence type="ECO:0000313" key="2">
    <source>
        <dbReference type="EMBL" id="TQV71473.1"/>
    </source>
</evidence>
<dbReference type="InterPro" id="IPR037522">
    <property type="entry name" value="HD_GYP_dom"/>
</dbReference>
<dbReference type="Proteomes" id="UP000317839">
    <property type="component" value="Unassembled WGS sequence"/>
</dbReference>
<reference evidence="2 3" key="1">
    <citation type="submission" date="2019-06" db="EMBL/GenBank/DDBJ databases">
        <title>Draft genome of Aliikangiella marina GYP-15.</title>
        <authorList>
            <person name="Wang G."/>
        </authorList>
    </citation>
    <scope>NUCLEOTIDE SEQUENCE [LARGE SCALE GENOMIC DNA]</scope>
    <source>
        <strain evidence="2 3">GYP-15</strain>
    </source>
</reference>
<accession>A0A545T2M3</accession>
<protein>
    <submittedName>
        <fullName evidence="2">HD-GYP domain-containing protein</fullName>
    </submittedName>
</protein>
<dbReference type="RefSeq" id="WP_142943872.1">
    <property type="nucleotide sequence ID" value="NZ_VIKR01000006.1"/>
</dbReference>
<evidence type="ECO:0000313" key="3">
    <source>
        <dbReference type="Proteomes" id="UP000317839"/>
    </source>
</evidence>
<evidence type="ECO:0000259" key="1">
    <source>
        <dbReference type="PROSITE" id="PS51832"/>
    </source>
</evidence>
<dbReference type="GO" id="GO:0008081">
    <property type="term" value="F:phosphoric diester hydrolase activity"/>
    <property type="evidence" value="ECO:0007669"/>
    <property type="project" value="UniProtKB-ARBA"/>
</dbReference>
<dbReference type="OrthoDB" id="9816273at2"/>
<dbReference type="SMART" id="SM00471">
    <property type="entry name" value="HDc"/>
    <property type="match status" value="1"/>
</dbReference>
<gene>
    <name evidence="2" type="ORF">FLL45_20165</name>
</gene>
<dbReference type="EMBL" id="VIKR01000006">
    <property type="protein sequence ID" value="TQV71473.1"/>
    <property type="molecule type" value="Genomic_DNA"/>
</dbReference>
<sequence>MSKYSYLNRVRVEVEQLKVGMYVGELDKPWEQSPFLFQGFTIEDELTLSKLRKECSHVFVDFKDEHEYENHLLETEQSAESDFAIDSSLSEELPKALKVIRESARELKLLMRKIQRGDNIQLSEIEILVENCLESLHRNNRALVILCNIKHKIFYAAEHPLRVAIFAMAFAKHLKMSEQQLAVMGASAMLHDVGKFAIPERVLNKTEALTKQEKLMLKRHPIQSYKMLDQVVGVTEAVKEVALSHHERVDGKGYPRNIPNERVSRFAKIVSIIDTYDAVTSDRPHKEGKSPSYAFKILNNYKGSKFDEFLVSEFIKWMGVMPVGSLVEMATGEVGIVLKNSKRQKLRPKVLLVTDERKKLGFEKVVDLSQMDLHASGRVYQVKSVLPNASFGINIEHYLDSQSFDSPKWLNPGT</sequence>
<dbReference type="InterPro" id="IPR021812">
    <property type="entry name" value="DUF3391"/>
</dbReference>
<feature type="domain" description="HD-GYP" evidence="1">
    <location>
        <begin position="134"/>
        <end position="330"/>
    </location>
</feature>
<dbReference type="InterPro" id="IPR003607">
    <property type="entry name" value="HD/PDEase_dom"/>
</dbReference>
<dbReference type="Gene3D" id="1.10.3210.10">
    <property type="entry name" value="Hypothetical protein af1432"/>
    <property type="match status" value="1"/>
</dbReference>
<dbReference type="PANTHER" id="PTHR43155:SF2">
    <property type="entry name" value="CYCLIC DI-GMP PHOSPHODIESTERASE PA4108"/>
    <property type="match status" value="1"/>
</dbReference>
<dbReference type="Pfam" id="PF13487">
    <property type="entry name" value="HD_5"/>
    <property type="match status" value="1"/>
</dbReference>
<dbReference type="SUPFAM" id="SSF109604">
    <property type="entry name" value="HD-domain/PDEase-like"/>
    <property type="match status" value="1"/>
</dbReference>
<organism evidence="2 3">
    <name type="scientific">Aliikangiella marina</name>
    <dbReference type="NCBI Taxonomy" id="1712262"/>
    <lineage>
        <taxon>Bacteria</taxon>
        <taxon>Pseudomonadati</taxon>
        <taxon>Pseudomonadota</taxon>
        <taxon>Gammaproteobacteria</taxon>
        <taxon>Oceanospirillales</taxon>
        <taxon>Pleioneaceae</taxon>
        <taxon>Aliikangiella</taxon>
    </lineage>
</organism>
<dbReference type="AlphaFoldDB" id="A0A545T2M3"/>
<dbReference type="PANTHER" id="PTHR43155">
    <property type="entry name" value="CYCLIC DI-GMP PHOSPHODIESTERASE PA4108-RELATED"/>
    <property type="match status" value="1"/>
</dbReference>
<proteinExistence type="predicted"/>